<keyword evidence="4" id="KW-0554">One-carbon metabolism</keyword>
<dbReference type="GO" id="GO:0046452">
    <property type="term" value="P:dihydrofolate metabolic process"/>
    <property type="evidence" value="ECO:0007669"/>
    <property type="project" value="TreeGrafter"/>
</dbReference>
<evidence type="ECO:0000256" key="3">
    <source>
        <dbReference type="ARBA" id="ARBA00012856"/>
    </source>
</evidence>
<dbReference type="PANTHER" id="PTHR48069">
    <property type="entry name" value="DIHYDROFOLATE REDUCTASE"/>
    <property type="match status" value="1"/>
</dbReference>
<evidence type="ECO:0000313" key="9">
    <source>
        <dbReference type="Proteomes" id="UP000504632"/>
    </source>
</evidence>
<dbReference type="InterPro" id="IPR012259">
    <property type="entry name" value="DHFR"/>
</dbReference>
<evidence type="ECO:0000256" key="7">
    <source>
        <dbReference type="ARBA" id="ARBA00048873"/>
    </source>
</evidence>
<comment type="similarity">
    <text evidence="2">Belongs to the dihydrofolate reductase family.</text>
</comment>
<dbReference type="GO" id="GO:0004146">
    <property type="term" value="F:dihydrofolate reductase activity"/>
    <property type="evidence" value="ECO:0007669"/>
    <property type="project" value="UniProtKB-EC"/>
</dbReference>
<dbReference type="InterPro" id="IPR024072">
    <property type="entry name" value="DHFR-like_dom_sf"/>
</dbReference>
<evidence type="ECO:0000313" key="10">
    <source>
        <dbReference type="RefSeq" id="XP_030646866.1"/>
    </source>
</evidence>
<dbReference type="RefSeq" id="XP_030646866.1">
    <property type="nucleotide sequence ID" value="XM_030791006.1"/>
</dbReference>
<organism evidence="9 10">
    <name type="scientific">Chanos chanos</name>
    <name type="common">Milkfish</name>
    <name type="synonym">Mugil chanos</name>
    <dbReference type="NCBI Taxonomy" id="29144"/>
    <lineage>
        <taxon>Eukaryota</taxon>
        <taxon>Metazoa</taxon>
        <taxon>Chordata</taxon>
        <taxon>Craniata</taxon>
        <taxon>Vertebrata</taxon>
        <taxon>Euteleostomi</taxon>
        <taxon>Actinopterygii</taxon>
        <taxon>Neopterygii</taxon>
        <taxon>Teleostei</taxon>
        <taxon>Ostariophysi</taxon>
        <taxon>Gonorynchiformes</taxon>
        <taxon>Chanidae</taxon>
        <taxon>Chanos</taxon>
    </lineage>
</organism>
<dbReference type="OrthoDB" id="4664297at2759"/>
<reference evidence="10" key="1">
    <citation type="submission" date="2025-08" db="UniProtKB">
        <authorList>
            <consortium name="RefSeq"/>
        </authorList>
    </citation>
    <scope>IDENTIFICATION</scope>
</reference>
<accession>A0A6J2WRX1</accession>
<evidence type="ECO:0000256" key="5">
    <source>
        <dbReference type="ARBA" id="ARBA00022857"/>
    </source>
</evidence>
<protein>
    <recommendedName>
        <fullName evidence="3">dihydrofolate reductase</fullName>
        <ecNumber evidence="3">1.5.1.3</ecNumber>
    </recommendedName>
</protein>
<evidence type="ECO:0000259" key="8">
    <source>
        <dbReference type="PROSITE" id="PS51330"/>
    </source>
</evidence>
<evidence type="ECO:0000256" key="2">
    <source>
        <dbReference type="ARBA" id="ARBA00009539"/>
    </source>
</evidence>
<keyword evidence="5" id="KW-0521">NADP</keyword>
<sequence length="206" mass="23444">MIYTQYDVQRKPIRLIAAACSSMGIGKNGQLPWNLPSEFRFFLDTVSAVSRPGKKNLLIWGRGCWFSCPDNVFPIDNGLHVVLSRELSSVPKHAHYLCQDFNSGVQLVCQPPLCDLVETIWVLGGSQVYKVGLEHPWCDLIYLTDVMADFDCDVFFPDFDRGVYRKQDRFPGVPDGIQEENGIKFKFQVFKREISQQSSIKESNGK</sequence>
<proteinExistence type="inferred from homology"/>
<evidence type="ECO:0000256" key="6">
    <source>
        <dbReference type="ARBA" id="ARBA00023002"/>
    </source>
</evidence>
<comment type="catalytic activity">
    <reaction evidence="7">
        <text>(6S)-5,6,7,8-tetrahydrofolate + NADP(+) = 7,8-dihydrofolate + NADPH + H(+)</text>
        <dbReference type="Rhea" id="RHEA:15009"/>
        <dbReference type="ChEBI" id="CHEBI:15378"/>
        <dbReference type="ChEBI" id="CHEBI:57451"/>
        <dbReference type="ChEBI" id="CHEBI:57453"/>
        <dbReference type="ChEBI" id="CHEBI:57783"/>
        <dbReference type="ChEBI" id="CHEBI:58349"/>
        <dbReference type="EC" id="1.5.1.3"/>
    </reaction>
</comment>
<evidence type="ECO:0000256" key="4">
    <source>
        <dbReference type="ARBA" id="ARBA00022563"/>
    </source>
</evidence>
<dbReference type="InParanoid" id="A0A6J2WRX1"/>
<dbReference type="Pfam" id="PF00186">
    <property type="entry name" value="DHFR_1"/>
    <property type="match status" value="1"/>
</dbReference>
<dbReference type="FunFam" id="3.40.430.10:FF:000002">
    <property type="entry name" value="Dihydrofolate reductase"/>
    <property type="match status" value="1"/>
</dbReference>
<dbReference type="PRINTS" id="PR00070">
    <property type="entry name" value="DHFR"/>
</dbReference>
<dbReference type="PROSITE" id="PS51330">
    <property type="entry name" value="DHFR_2"/>
    <property type="match status" value="1"/>
</dbReference>
<dbReference type="AlphaFoldDB" id="A0A6J2WRX1"/>
<name>A0A6J2WRX1_CHACN</name>
<dbReference type="GO" id="GO:0046654">
    <property type="term" value="P:tetrahydrofolate biosynthetic process"/>
    <property type="evidence" value="ECO:0007669"/>
    <property type="project" value="InterPro"/>
</dbReference>
<dbReference type="Proteomes" id="UP000504632">
    <property type="component" value="Chromosome 13"/>
</dbReference>
<keyword evidence="6" id="KW-0560">Oxidoreductase</keyword>
<comment type="pathway">
    <text evidence="1">Cofactor biosynthesis; tetrahydrofolate biosynthesis; 5,6,7,8-tetrahydrofolate from 7,8-dihydrofolate: step 1/1.</text>
</comment>
<feature type="domain" description="DHFR" evidence="8">
    <location>
        <begin position="12"/>
        <end position="192"/>
    </location>
</feature>
<gene>
    <name evidence="10" type="primary">zgc:153031</name>
</gene>
<evidence type="ECO:0000256" key="1">
    <source>
        <dbReference type="ARBA" id="ARBA00004903"/>
    </source>
</evidence>
<dbReference type="GO" id="GO:0006730">
    <property type="term" value="P:one-carbon metabolic process"/>
    <property type="evidence" value="ECO:0007669"/>
    <property type="project" value="UniProtKB-KW"/>
</dbReference>
<dbReference type="EC" id="1.5.1.3" evidence="3"/>
<dbReference type="PANTHER" id="PTHR48069:SF5">
    <property type="entry name" value="DIHYDROFOLATE REDUCTASE"/>
    <property type="match status" value="1"/>
</dbReference>
<dbReference type="GO" id="GO:0050661">
    <property type="term" value="F:NADP binding"/>
    <property type="evidence" value="ECO:0007669"/>
    <property type="project" value="InterPro"/>
</dbReference>
<dbReference type="InterPro" id="IPR001796">
    <property type="entry name" value="DHFR_dom"/>
</dbReference>
<dbReference type="GeneID" id="115827053"/>
<dbReference type="SUPFAM" id="SSF53597">
    <property type="entry name" value="Dihydrofolate reductase-like"/>
    <property type="match status" value="1"/>
</dbReference>
<dbReference type="CDD" id="cd00209">
    <property type="entry name" value="DHFR"/>
    <property type="match status" value="1"/>
</dbReference>
<dbReference type="GO" id="GO:0046655">
    <property type="term" value="P:folic acid metabolic process"/>
    <property type="evidence" value="ECO:0007669"/>
    <property type="project" value="TreeGrafter"/>
</dbReference>
<keyword evidence="9" id="KW-1185">Reference proteome</keyword>
<dbReference type="GO" id="GO:0005739">
    <property type="term" value="C:mitochondrion"/>
    <property type="evidence" value="ECO:0007669"/>
    <property type="project" value="TreeGrafter"/>
</dbReference>
<dbReference type="Gene3D" id="3.40.430.10">
    <property type="entry name" value="Dihydrofolate Reductase, subunit A"/>
    <property type="match status" value="1"/>
</dbReference>